<protein>
    <submittedName>
        <fullName evidence="1">Uncharacterized protein</fullName>
    </submittedName>
</protein>
<dbReference type="EMBL" id="MW495044">
    <property type="protein sequence ID" value="QSJ03682.1"/>
    <property type="molecule type" value="Genomic_DNA"/>
</dbReference>
<accession>A0A898KAG3</accession>
<dbReference type="Proteomes" id="UP000663176">
    <property type="component" value="Segment"/>
</dbReference>
<proteinExistence type="predicted"/>
<dbReference type="GeneID" id="65133439"/>
<dbReference type="RefSeq" id="YP_010114837.1">
    <property type="nucleotide sequence ID" value="NC_055919.1"/>
</dbReference>
<organism evidence="1 2">
    <name type="scientific">Klebsiella phage vB_KpnP_P184</name>
    <dbReference type="NCBI Taxonomy" id="2806547"/>
    <lineage>
        <taxon>Viruses</taxon>
        <taxon>Duplodnaviria</taxon>
        <taxon>Heunggongvirae</taxon>
        <taxon>Uroviricota</taxon>
        <taxon>Caudoviricetes</taxon>
        <taxon>Schitoviridae</taxon>
        <taxon>Efbeekayvirus</taxon>
        <taxon>Efbeekayvirus P184</taxon>
    </lineage>
</organism>
<sequence>MPSLVLGYLIEVLSMALRPVNQVYGSVLRVYAPDSLRELLLKEWMLRPLWLQHSIGVKQPKVFIEFGHTRPIMDFVRLPPKTLIVSFRENLWIKVEESSDPNYELQLLLLGDGVNG</sequence>
<name>A0A898KAG3_9CAUD</name>
<dbReference type="KEGG" id="vg:65133439"/>
<evidence type="ECO:0000313" key="1">
    <source>
        <dbReference type="EMBL" id="QSJ03682.1"/>
    </source>
</evidence>
<evidence type="ECO:0000313" key="2">
    <source>
        <dbReference type="Proteomes" id="UP000663176"/>
    </source>
</evidence>
<reference evidence="1" key="1">
    <citation type="submission" date="2021-01" db="EMBL/GenBank/DDBJ databases">
        <authorList>
            <person name="Li S."/>
            <person name="Lin Y."/>
        </authorList>
    </citation>
    <scope>NUCLEOTIDE SEQUENCE</scope>
</reference>
<keyword evidence="2" id="KW-1185">Reference proteome</keyword>